<protein>
    <submittedName>
        <fullName evidence="2">Uncharacterized protein</fullName>
    </submittedName>
</protein>
<feature type="compositionally biased region" description="Basic and acidic residues" evidence="1">
    <location>
        <begin position="470"/>
        <end position="480"/>
    </location>
</feature>
<dbReference type="EMBL" id="KQ241774">
    <property type="protein sequence ID" value="KNC84290.1"/>
    <property type="molecule type" value="Genomic_DNA"/>
</dbReference>
<feature type="region of interest" description="Disordered" evidence="1">
    <location>
        <begin position="185"/>
        <end position="210"/>
    </location>
</feature>
<accession>A0A0L0G5I3</accession>
<dbReference type="RefSeq" id="XP_014158192.1">
    <property type="nucleotide sequence ID" value="XM_014302717.1"/>
</dbReference>
<feature type="region of interest" description="Disordered" evidence="1">
    <location>
        <begin position="730"/>
        <end position="750"/>
    </location>
</feature>
<proteinExistence type="predicted"/>
<organism evidence="2 3">
    <name type="scientific">Sphaeroforma arctica JP610</name>
    <dbReference type="NCBI Taxonomy" id="667725"/>
    <lineage>
        <taxon>Eukaryota</taxon>
        <taxon>Ichthyosporea</taxon>
        <taxon>Ichthyophonida</taxon>
        <taxon>Sphaeroforma</taxon>
    </lineage>
</organism>
<reference evidence="2 3" key="1">
    <citation type="submission" date="2011-02" db="EMBL/GenBank/DDBJ databases">
        <title>The Genome Sequence of Sphaeroforma arctica JP610.</title>
        <authorList>
            <consortium name="The Broad Institute Genome Sequencing Platform"/>
            <person name="Russ C."/>
            <person name="Cuomo C."/>
            <person name="Young S.K."/>
            <person name="Zeng Q."/>
            <person name="Gargeya S."/>
            <person name="Alvarado L."/>
            <person name="Berlin A."/>
            <person name="Chapman S.B."/>
            <person name="Chen Z."/>
            <person name="Freedman E."/>
            <person name="Gellesch M."/>
            <person name="Goldberg J."/>
            <person name="Griggs A."/>
            <person name="Gujja S."/>
            <person name="Heilman E."/>
            <person name="Heiman D."/>
            <person name="Howarth C."/>
            <person name="Mehta T."/>
            <person name="Neiman D."/>
            <person name="Pearson M."/>
            <person name="Roberts A."/>
            <person name="Saif S."/>
            <person name="Shea T."/>
            <person name="Shenoy N."/>
            <person name="Sisk P."/>
            <person name="Stolte C."/>
            <person name="Sykes S."/>
            <person name="White J."/>
            <person name="Yandava C."/>
            <person name="Burger G."/>
            <person name="Gray M.W."/>
            <person name="Holland P.W.H."/>
            <person name="King N."/>
            <person name="Lang F.B.F."/>
            <person name="Roger A.J."/>
            <person name="Ruiz-Trillo I."/>
            <person name="Haas B."/>
            <person name="Nusbaum C."/>
            <person name="Birren B."/>
        </authorList>
    </citation>
    <scope>NUCLEOTIDE SEQUENCE [LARGE SCALE GENOMIC DNA]</scope>
    <source>
        <strain evidence="2 3">JP610</strain>
    </source>
</reference>
<dbReference type="AlphaFoldDB" id="A0A0L0G5I3"/>
<keyword evidence="3" id="KW-1185">Reference proteome</keyword>
<dbReference type="GeneID" id="25903995"/>
<gene>
    <name evidence="2" type="ORF">SARC_03491</name>
</gene>
<feature type="compositionally biased region" description="Basic and acidic residues" evidence="1">
    <location>
        <begin position="438"/>
        <end position="454"/>
    </location>
</feature>
<feature type="compositionally biased region" description="Polar residues" evidence="1">
    <location>
        <begin position="426"/>
        <end position="437"/>
    </location>
</feature>
<evidence type="ECO:0000313" key="2">
    <source>
        <dbReference type="EMBL" id="KNC84290.1"/>
    </source>
</evidence>
<evidence type="ECO:0000313" key="3">
    <source>
        <dbReference type="Proteomes" id="UP000054560"/>
    </source>
</evidence>
<name>A0A0L0G5I3_9EUKA</name>
<feature type="region of interest" description="Disordered" evidence="1">
    <location>
        <begin position="423"/>
        <end position="483"/>
    </location>
</feature>
<sequence>MRQNEFRAYAAVKTNDVIRIRRSSSGLTSTLLAKLDKGNEQLKEPSTQHDFNYTSHVNSKLEDRQAHDDCELVSPTFTFEASKVPAAQVSNTHKKYIFKRAHAPERGLSSLVTPQKSAAWPDESEESSQRAIILRGRSRANSLDILDSFPRENSNLENGDNVGTTMVKNRKIIIGMERTLCTYGESASSTGRRPLHRRASESCMSRSAKKANGLDPTIEDYYLRVDSPGDEKYEVQRQPFTMSQYVQQHTNETCSDASMFSAGNSADDQFDTTTQTYSTSQIQKCNSHPFLGQSRSRKPLMRHGQEKFVNDHQSSQTSFVPMTIHSPTAGRSWPVQPRMPTSTEPRKTLLRRASTYCTRRNNNKGSLGYGGDEPTDMYNSVSGMYQNTSFAANTKENGHQRNTLRRRASDTTALRAKTARMRLAVSPSTGQSCQNPSDEARSLDTVDKRWEDLPVRPFGNGGSNQLCKRRASESDKRLDDSMEGFLPKSMNMLKRFARRASSTSSLKQASIKTFVSAKGLMRMTSKAEHNCSIVPNQTGEMEDDTPADVPSMIFMPTPEEDDEVIARETDVRRLRRRLSERNIRRHSLRVDNARAKIQLRTEEEKGGTSELAGKSDEIAPELICVHVADEKSGGRTTKKVYYQRARTPDFERFEDGGAPAVAVELERTVETDDAGVVRKSIDDARHQHVCSRSKSCEGVLNQSFVLDGDSGEIKSASAIIHKGRIQRRQMLNSQTSHGTRMPQHSDRNEEKFLARKSEFKYFD</sequence>
<dbReference type="Proteomes" id="UP000054560">
    <property type="component" value="Unassembled WGS sequence"/>
</dbReference>
<evidence type="ECO:0000256" key="1">
    <source>
        <dbReference type="SAM" id="MobiDB-lite"/>
    </source>
</evidence>